<comment type="caution">
    <text evidence="1">The sequence shown here is derived from an EMBL/GenBank/DDBJ whole genome shotgun (WGS) entry which is preliminary data.</text>
</comment>
<reference evidence="1" key="1">
    <citation type="journal article" date="2015" name="Proc. Natl. Acad. Sci. U.S.A.">
        <title>Networks of energetic and metabolic interactions define dynamics in microbial communities.</title>
        <authorList>
            <person name="Embree M."/>
            <person name="Liu J.K."/>
            <person name="Al-Bassam M.M."/>
            <person name="Zengler K."/>
        </authorList>
    </citation>
    <scope>NUCLEOTIDE SEQUENCE</scope>
</reference>
<protein>
    <submittedName>
        <fullName evidence="1">Uncharacterized protein</fullName>
    </submittedName>
</protein>
<proteinExistence type="predicted"/>
<evidence type="ECO:0000313" key="1">
    <source>
        <dbReference type="EMBL" id="KUG27497.1"/>
    </source>
</evidence>
<name>A0A0W8G346_9ZZZZ</name>
<organism evidence="1">
    <name type="scientific">hydrocarbon metagenome</name>
    <dbReference type="NCBI Taxonomy" id="938273"/>
    <lineage>
        <taxon>unclassified sequences</taxon>
        <taxon>metagenomes</taxon>
        <taxon>ecological metagenomes</taxon>
    </lineage>
</organism>
<dbReference type="EMBL" id="LNQE01000323">
    <property type="protein sequence ID" value="KUG27497.1"/>
    <property type="molecule type" value="Genomic_DNA"/>
</dbReference>
<accession>A0A0W8G346</accession>
<gene>
    <name evidence="1" type="ORF">ASZ90_002653</name>
</gene>
<sequence>MRRHTDPVLAFPCAVRQTIRVRHLREWRREIPAAPLKAPLSL</sequence>
<dbReference type="AlphaFoldDB" id="A0A0W8G346"/>